<keyword evidence="11 22" id="KW-0547">Nucleotide-binding</keyword>
<dbReference type="NCBIfam" id="TIGR01499">
    <property type="entry name" value="folC"/>
    <property type="match status" value="1"/>
</dbReference>
<evidence type="ECO:0000256" key="18">
    <source>
        <dbReference type="ARBA" id="ARBA00047493"/>
    </source>
</evidence>
<dbReference type="GO" id="GO:0046872">
    <property type="term" value="F:metal ion binding"/>
    <property type="evidence" value="ECO:0007669"/>
    <property type="project" value="UniProtKB-KW"/>
</dbReference>
<dbReference type="InterPro" id="IPR036615">
    <property type="entry name" value="Mur_ligase_C_dom_sf"/>
</dbReference>
<evidence type="ECO:0000256" key="9">
    <source>
        <dbReference type="ARBA" id="ARBA00022598"/>
    </source>
</evidence>
<comment type="pathway">
    <text evidence="3">Cofactor biosynthesis; tetrahydrofolate biosynthesis; 7,8-dihydrofolate from 2-amino-4-hydroxy-6-hydroxymethyl-7,8-dihydropteridine diphosphate and 4-aminobenzoate: step 2/2.</text>
</comment>
<dbReference type="GO" id="GO:0046656">
    <property type="term" value="P:folic acid biosynthetic process"/>
    <property type="evidence" value="ECO:0007669"/>
    <property type="project" value="UniProtKB-KW"/>
</dbReference>
<protein>
    <recommendedName>
        <fullName evidence="8">Dihydrofolate synthase/folylpolyglutamate synthase</fullName>
        <ecNumber evidence="6">6.3.2.12</ecNumber>
        <ecNumber evidence="7">6.3.2.17</ecNumber>
    </recommendedName>
    <alternativeName>
        <fullName evidence="17">Folylpoly-gamma-glutamate synthetase-dihydrofolate synthetase</fullName>
    </alternativeName>
    <alternativeName>
        <fullName evidence="15">Folylpolyglutamate synthetase</fullName>
    </alternativeName>
    <alternativeName>
        <fullName evidence="16">Tetrahydrofolylpolyglutamate synthase</fullName>
    </alternativeName>
</protein>
<comment type="catalytic activity">
    <reaction evidence="18">
        <text>(6S)-5,6,7,8-tetrahydrofolyl-(gamma-L-Glu)(n) + L-glutamate + ATP = (6S)-5,6,7,8-tetrahydrofolyl-(gamma-L-Glu)(n+1) + ADP + phosphate + H(+)</text>
        <dbReference type="Rhea" id="RHEA:10580"/>
        <dbReference type="Rhea" id="RHEA-COMP:14738"/>
        <dbReference type="Rhea" id="RHEA-COMP:14740"/>
        <dbReference type="ChEBI" id="CHEBI:15378"/>
        <dbReference type="ChEBI" id="CHEBI:29985"/>
        <dbReference type="ChEBI" id="CHEBI:30616"/>
        <dbReference type="ChEBI" id="CHEBI:43474"/>
        <dbReference type="ChEBI" id="CHEBI:141005"/>
        <dbReference type="ChEBI" id="CHEBI:456216"/>
        <dbReference type="EC" id="6.3.2.17"/>
    </reaction>
</comment>
<dbReference type="Gene3D" id="3.40.1190.10">
    <property type="entry name" value="Mur-like, catalytic domain"/>
    <property type="match status" value="1"/>
</dbReference>
<evidence type="ECO:0000256" key="6">
    <source>
        <dbReference type="ARBA" id="ARBA00013023"/>
    </source>
</evidence>
<dbReference type="PROSITE" id="PS01011">
    <property type="entry name" value="FOLYLPOLYGLU_SYNT_1"/>
    <property type="match status" value="1"/>
</dbReference>
<evidence type="ECO:0000256" key="1">
    <source>
        <dbReference type="ARBA" id="ARBA00001946"/>
    </source>
</evidence>
<dbReference type="InterPro" id="IPR004101">
    <property type="entry name" value="Mur_ligase_C"/>
</dbReference>
<evidence type="ECO:0000256" key="13">
    <source>
        <dbReference type="ARBA" id="ARBA00022842"/>
    </source>
</evidence>
<evidence type="ECO:0000256" key="12">
    <source>
        <dbReference type="ARBA" id="ARBA00022840"/>
    </source>
</evidence>
<evidence type="ECO:0000259" key="23">
    <source>
        <dbReference type="Pfam" id="PF02875"/>
    </source>
</evidence>
<comment type="pathway">
    <text evidence="4">Cofactor biosynthesis; tetrahydrofolylpolyglutamate biosynthesis.</text>
</comment>
<evidence type="ECO:0000256" key="16">
    <source>
        <dbReference type="ARBA" id="ARBA00030592"/>
    </source>
</evidence>
<dbReference type="GO" id="GO:0005524">
    <property type="term" value="F:ATP binding"/>
    <property type="evidence" value="ECO:0007669"/>
    <property type="project" value="UniProtKB-KW"/>
</dbReference>
<dbReference type="Pfam" id="PF08245">
    <property type="entry name" value="Mur_ligase_M"/>
    <property type="match status" value="1"/>
</dbReference>
<dbReference type="Pfam" id="PF02875">
    <property type="entry name" value="Mur_ligase_C"/>
    <property type="match status" value="1"/>
</dbReference>
<comment type="catalytic activity">
    <reaction evidence="21">
        <text>7,8-dihydropteroate + L-glutamate + ATP = 7,8-dihydrofolate + ADP + phosphate + H(+)</text>
        <dbReference type="Rhea" id="RHEA:23584"/>
        <dbReference type="ChEBI" id="CHEBI:15378"/>
        <dbReference type="ChEBI" id="CHEBI:17839"/>
        <dbReference type="ChEBI" id="CHEBI:29985"/>
        <dbReference type="ChEBI" id="CHEBI:30616"/>
        <dbReference type="ChEBI" id="CHEBI:43474"/>
        <dbReference type="ChEBI" id="CHEBI:57451"/>
        <dbReference type="ChEBI" id="CHEBI:456216"/>
        <dbReference type="EC" id="6.3.2.12"/>
    </reaction>
</comment>
<dbReference type="PANTHER" id="PTHR11136:SF0">
    <property type="entry name" value="DIHYDROFOLATE SYNTHETASE-RELATED"/>
    <property type="match status" value="1"/>
</dbReference>
<dbReference type="RefSeq" id="WP_343333248.1">
    <property type="nucleotide sequence ID" value="NZ_JAPOHD010000024.1"/>
</dbReference>
<dbReference type="InterPro" id="IPR018109">
    <property type="entry name" value="Folylpolyglutamate_synth_CS"/>
</dbReference>
<reference evidence="25" key="1">
    <citation type="submission" date="2022-11" db="EMBL/GenBank/DDBJ databases">
        <title>Marilongibacter aestuarii gen. nov., sp. nov., isolated from tidal flat sediment.</title>
        <authorList>
            <person name="Jiayan W."/>
        </authorList>
    </citation>
    <scope>NUCLEOTIDE SEQUENCE</scope>
    <source>
        <strain evidence="25">Z1-6</strain>
    </source>
</reference>
<comment type="catalytic activity">
    <reaction evidence="19">
        <text>10-formyltetrahydrofolyl-(gamma-L-Glu)(n) + L-glutamate + ATP = 10-formyltetrahydrofolyl-(gamma-L-Glu)(n+1) + ADP + phosphate + H(+)</text>
        <dbReference type="Rhea" id="RHEA:51904"/>
        <dbReference type="Rhea" id="RHEA-COMP:13088"/>
        <dbReference type="Rhea" id="RHEA-COMP:14300"/>
        <dbReference type="ChEBI" id="CHEBI:15378"/>
        <dbReference type="ChEBI" id="CHEBI:29985"/>
        <dbReference type="ChEBI" id="CHEBI:30616"/>
        <dbReference type="ChEBI" id="CHEBI:43474"/>
        <dbReference type="ChEBI" id="CHEBI:134413"/>
        <dbReference type="ChEBI" id="CHEBI:456216"/>
        <dbReference type="EC" id="6.3.2.17"/>
    </reaction>
</comment>
<gene>
    <name evidence="25" type="ORF">OU798_11220</name>
</gene>
<organism evidence="25 26">
    <name type="scientific">Draconibacterium aestuarii</name>
    <dbReference type="NCBI Taxonomy" id="2998507"/>
    <lineage>
        <taxon>Bacteria</taxon>
        <taxon>Pseudomonadati</taxon>
        <taxon>Bacteroidota</taxon>
        <taxon>Bacteroidia</taxon>
        <taxon>Marinilabiliales</taxon>
        <taxon>Prolixibacteraceae</taxon>
        <taxon>Draconibacterium</taxon>
    </lineage>
</organism>
<feature type="domain" description="Mur ligase central" evidence="24">
    <location>
        <begin position="60"/>
        <end position="283"/>
    </location>
</feature>
<dbReference type="GO" id="GO:0005737">
    <property type="term" value="C:cytoplasm"/>
    <property type="evidence" value="ECO:0007669"/>
    <property type="project" value="TreeGrafter"/>
</dbReference>
<dbReference type="AlphaFoldDB" id="A0A9X3J7P5"/>
<evidence type="ECO:0000256" key="3">
    <source>
        <dbReference type="ARBA" id="ARBA00004799"/>
    </source>
</evidence>
<evidence type="ECO:0000256" key="2">
    <source>
        <dbReference type="ARBA" id="ARBA00002714"/>
    </source>
</evidence>
<evidence type="ECO:0000256" key="14">
    <source>
        <dbReference type="ARBA" id="ARBA00022909"/>
    </source>
</evidence>
<evidence type="ECO:0000256" key="19">
    <source>
        <dbReference type="ARBA" id="ARBA00047808"/>
    </source>
</evidence>
<name>A0A9X3J7P5_9BACT</name>
<evidence type="ECO:0000256" key="8">
    <source>
        <dbReference type="ARBA" id="ARBA00019357"/>
    </source>
</evidence>
<evidence type="ECO:0000313" key="26">
    <source>
        <dbReference type="Proteomes" id="UP001145087"/>
    </source>
</evidence>
<keyword evidence="26" id="KW-1185">Reference proteome</keyword>
<dbReference type="Proteomes" id="UP001145087">
    <property type="component" value="Unassembled WGS sequence"/>
</dbReference>
<dbReference type="GO" id="GO:0004326">
    <property type="term" value="F:tetrahydrofolylpolyglutamate synthase activity"/>
    <property type="evidence" value="ECO:0007669"/>
    <property type="project" value="UniProtKB-EC"/>
</dbReference>
<comment type="catalytic activity">
    <reaction evidence="20">
        <text>(6R)-5,10-methylenetetrahydrofolyl-(gamma-L-Glu)(n) + L-glutamate + ATP = (6R)-5,10-methylenetetrahydrofolyl-(gamma-L-Glu)(n+1) + ADP + phosphate + H(+)</text>
        <dbReference type="Rhea" id="RHEA:51912"/>
        <dbReference type="Rhea" id="RHEA-COMP:13257"/>
        <dbReference type="Rhea" id="RHEA-COMP:13258"/>
        <dbReference type="ChEBI" id="CHEBI:15378"/>
        <dbReference type="ChEBI" id="CHEBI:29985"/>
        <dbReference type="ChEBI" id="CHEBI:30616"/>
        <dbReference type="ChEBI" id="CHEBI:43474"/>
        <dbReference type="ChEBI" id="CHEBI:136572"/>
        <dbReference type="ChEBI" id="CHEBI:456216"/>
        <dbReference type="EC" id="6.3.2.17"/>
    </reaction>
</comment>
<evidence type="ECO:0000256" key="5">
    <source>
        <dbReference type="ARBA" id="ARBA00008276"/>
    </source>
</evidence>
<dbReference type="EC" id="6.3.2.17" evidence="7"/>
<dbReference type="InterPro" id="IPR013221">
    <property type="entry name" value="Mur_ligase_cen"/>
</dbReference>
<keyword evidence="9 22" id="KW-0436">Ligase</keyword>
<evidence type="ECO:0000256" key="7">
    <source>
        <dbReference type="ARBA" id="ARBA00013025"/>
    </source>
</evidence>
<comment type="function">
    <text evidence="2">Functions in two distinct reactions of the de novo folate biosynthetic pathway. Catalyzes the addition of a glutamate residue to dihydropteroate (7,8-dihydropteroate or H2Pte) to form dihydrofolate (7,8-dihydrofolate monoglutamate or H2Pte-Glu). Also catalyzes successive additions of L-glutamate to tetrahydrofolate or 10-formyltetrahydrofolate or 5,10-methylenetetrahydrofolate, leading to folylpolyglutamate derivatives.</text>
</comment>
<dbReference type="InterPro" id="IPR001645">
    <property type="entry name" value="Folylpolyglutamate_synth"/>
</dbReference>
<dbReference type="EMBL" id="JAPOHD010000024">
    <property type="protein sequence ID" value="MCY1720915.1"/>
    <property type="molecule type" value="Genomic_DNA"/>
</dbReference>
<dbReference type="Gene3D" id="3.90.190.20">
    <property type="entry name" value="Mur ligase, C-terminal domain"/>
    <property type="match status" value="1"/>
</dbReference>
<keyword evidence="14" id="KW-0289">Folate biosynthesis</keyword>
<feature type="domain" description="Mur ligase C-terminal" evidence="23">
    <location>
        <begin position="315"/>
        <end position="432"/>
    </location>
</feature>
<dbReference type="PANTHER" id="PTHR11136">
    <property type="entry name" value="FOLYLPOLYGLUTAMATE SYNTHASE-RELATED"/>
    <property type="match status" value="1"/>
</dbReference>
<dbReference type="FunFam" id="3.40.1190.10:FF:000011">
    <property type="entry name" value="Folylpolyglutamate synthase/dihydrofolate synthase"/>
    <property type="match status" value="1"/>
</dbReference>
<evidence type="ECO:0000256" key="17">
    <source>
        <dbReference type="ARBA" id="ARBA00032510"/>
    </source>
</evidence>
<dbReference type="PIRSF" id="PIRSF001563">
    <property type="entry name" value="Folylpolyglu_synth"/>
    <property type="match status" value="1"/>
</dbReference>
<comment type="caution">
    <text evidence="25">The sequence shown here is derived from an EMBL/GenBank/DDBJ whole genome shotgun (WGS) entry which is preliminary data.</text>
</comment>
<dbReference type="InterPro" id="IPR036565">
    <property type="entry name" value="Mur-like_cat_sf"/>
</dbReference>
<sequence length="441" mass="48658">MQRLINLNELNYAATLEYLFGQLPMFQRSGPAAYKNNLDNTIQLDSLYGNPHRKFKTIHVAGTNGKGSVAHMLASVLQSAGYKTGLYTSPHLKDFRERIRINGEMMPESEVVSWVENYRINNDLWKIEPSFFELTVAMAFDYFARKEVDFAVVEVGLGGRLDSTNIISPEVSVITNIGLDHTNLLGETLEEIAGEKAGIVKTNVPVVIGTTQNETVEVFRKTAEQKSTDIYFADQEFEVVYSTLGMDGKQNLKVKKNGMSVLPDLKLDLLGVYQHKNIPAVLKAVELLNEKGIKISDASLYEGLANVSEKSGLLGRWQILGNNPLVVCDTGHNEDGIKAVVEQINNTAYKSLHIVFGTVADKNPDKVLALLPQNAQYYFVRANLPRAMDENELLTRAGEIGLKGDSYTSVTQGVAEAKANADKNDFIFIGGSTFVVAEILS</sequence>
<evidence type="ECO:0000256" key="4">
    <source>
        <dbReference type="ARBA" id="ARBA00005150"/>
    </source>
</evidence>
<dbReference type="SUPFAM" id="SSF53244">
    <property type="entry name" value="MurD-like peptide ligases, peptide-binding domain"/>
    <property type="match status" value="1"/>
</dbReference>
<evidence type="ECO:0000256" key="10">
    <source>
        <dbReference type="ARBA" id="ARBA00022723"/>
    </source>
</evidence>
<dbReference type="EC" id="6.3.2.12" evidence="6"/>
<evidence type="ECO:0000259" key="24">
    <source>
        <dbReference type="Pfam" id="PF08245"/>
    </source>
</evidence>
<evidence type="ECO:0000256" key="11">
    <source>
        <dbReference type="ARBA" id="ARBA00022741"/>
    </source>
</evidence>
<comment type="similarity">
    <text evidence="5 22">Belongs to the folylpolyglutamate synthase family.</text>
</comment>
<dbReference type="PROSITE" id="PS01012">
    <property type="entry name" value="FOLYLPOLYGLU_SYNT_2"/>
    <property type="match status" value="1"/>
</dbReference>
<keyword evidence="10" id="KW-0479">Metal-binding</keyword>
<proteinExistence type="inferred from homology"/>
<accession>A0A9X3J7P5</accession>
<dbReference type="GO" id="GO:0008841">
    <property type="term" value="F:dihydrofolate synthase activity"/>
    <property type="evidence" value="ECO:0007669"/>
    <property type="project" value="UniProtKB-EC"/>
</dbReference>
<evidence type="ECO:0000256" key="20">
    <source>
        <dbReference type="ARBA" id="ARBA00049035"/>
    </source>
</evidence>
<evidence type="ECO:0000256" key="21">
    <source>
        <dbReference type="ARBA" id="ARBA00049161"/>
    </source>
</evidence>
<comment type="cofactor">
    <cofactor evidence="1">
        <name>Mg(2+)</name>
        <dbReference type="ChEBI" id="CHEBI:18420"/>
    </cofactor>
</comment>
<evidence type="ECO:0000313" key="25">
    <source>
        <dbReference type="EMBL" id="MCY1720915.1"/>
    </source>
</evidence>
<dbReference type="SUPFAM" id="SSF53623">
    <property type="entry name" value="MurD-like peptide ligases, catalytic domain"/>
    <property type="match status" value="1"/>
</dbReference>
<evidence type="ECO:0000256" key="15">
    <source>
        <dbReference type="ARBA" id="ARBA00030048"/>
    </source>
</evidence>
<evidence type="ECO:0000256" key="22">
    <source>
        <dbReference type="PIRNR" id="PIRNR001563"/>
    </source>
</evidence>
<keyword evidence="12 22" id="KW-0067">ATP-binding</keyword>
<keyword evidence="13" id="KW-0460">Magnesium</keyword>